<feature type="compositionally biased region" description="Basic and acidic residues" evidence="1">
    <location>
        <begin position="23"/>
        <end position="46"/>
    </location>
</feature>
<name>A0A5E4NP34_9HEMI</name>
<proteinExistence type="predicted"/>
<dbReference type="Proteomes" id="UP000325440">
    <property type="component" value="Unassembled WGS sequence"/>
</dbReference>
<organism evidence="3 4">
    <name type="scientific">Cinara cedri</name>
    <dbReference type="NCBI Taxonomy" id="506608"/>
    <lineage>
        <taxon>Eukaryota</taxon>
        <taxon>Metazoa</taxon>
        <taxon>Ecdysozoa</taxon>
        <taxon>Arthropoda</taxon>
        <taxon>Hexapoda</taxon>
        <taxon>Insecta</taxon>
        <taxon>Pterygota</taxon>
        <taxon>Neoptera</taxon>
        <taxon>Paraneoptera</taxon>
        <taxon>Hemiptera</taxon>
        <taxon>Sternorrhyncha</taxon>
        <taxon>Aphidomorpha</taxon>
        <taxon>Aphidoidea</taxon>
        <taxon>Aphididae</taxon>
        <taxon>Lachninae</taxon>
        <taxon>Cinara</taxon>
    </lineage>
</organism>
<feature type="domain" description="C2H2-type" evidence="2">
    <location>
        <begin position="101"/>
        <end position="122"/>
    </location>
</feature>
<dbReference type="EMBL" id="CABPRJ010002406">
    <property type="protein sequence ID" value="VVC45590.1"/>
    <property type="molecule type" value="Genomic_DNA"/>
</dbReference>
<sequence length="149" mass="17178">MEWNISKRDMMEAGPSNGSINPSEKKEIQKAEIQKTENPKNEKSPENDDSYGCSTDYVALWTCKLCYSCILHISHIAVHVKDCQKRHKKKHPLVDELSYMCNFCGIIYKRFDLMQQHLKQKHGKPAKKDKEVQASDPLAEKLSKLSVKK</sequence>
<protein>
    <submittedName>
        <fullName evidence="3">Zinc finger C2H2-type</fullName>
    </submittedName>
</protein>
<dbReference type="Gene3D" id="3.30.160.60">
    <property type="entry name" value="Classic Zinc Finger"/>
    <property type="match status" value="1"/>
</dbReference>
<dbReference type="AlphaFoldDB" id="A0A5E4NP34"/>
<dbReference type="PROSITE" id="PS00028">
    <property type="entry name" value="ZINC_FINGER_C2H2_1"/>
    <property type="match status" value="1"/>
</dbReference>
<dbReference type="InterPro" id="IPR013087">
    <property type="entry name" value="Znf_C2H2_type"/>
</dbReference>
<feature type="region of interest" description="Disordered" evidence="1">
    <location>
        <begin position="1"/>
        <end position="52"/>
    </location>
</feature>
<evidence type="ECO:0000259" key="2">
    <source>
        <dbReference type="PROSITE" id="PS00028"/>
    </source>
</evidence>
<reference evidence="3 4" key="1">
    <citation type="submission" date="2019-08" db="EMBL/GenBank/DDBJ databases">
        <authorList>
            <person name="Alioto T."/>
            <person name="Alioto T."/>
            <person name="Gomez Garrido J."/>
        </authorList>
    </citation>
    <scope>NUCLEOTIDE SEQUENCE [LARGE SCALE GENOMIC DNA]</scope>
</reference>
<dbReference type="OrthoDB" id="6365676at2759"/>
<evidence type="ECO:0000313" key="4">
    <source>
        <dbReference type="Proteomes" id="UP000325440"/>
    </source>
</evidence>
<gene>
    <name evidence="3" type="ORF">CINCED_3A023040</name>
</gene>
<evidence type="ECO:0000313" key="3">
    <source>
        <dbReference type="EMBL" id="VVC45590.1"/>
    </source>
</evidence>
<accession>A0A5E4NP34</accession>
<evidence type="ECO:0000256" key="1">
    <source>
        <dbReference type="SAM" id="MobiDB-lite"/>
    </source>
</evidence>
<feature type="compositionally biased region" description="Basic and acidic residues" evidence="1">
    <location>
        <begin position="1"/>
        <end position="11"/>
    </location>
</feature>
<keyword evidence="4" id="KW-1185">Reference proteome</keyword>